<reference evidence="10 11" key="1">
    <citation type="journal article" date="2019" name="Syst. Appl. Microbiol.">
        <title>Microvirga tunisiensis sp. nov., a root nodule symbiotic bacterium isolated from Lupinus micranthus and L. luteus grown in Northern Tunisia.</title>
        <authorList>
            <person name="Msaddak A."/>
            <person name="Rejili M."/>
            <person name="Duran D."/>
            <person name="Mars M."/>
            <person name="Palacios J.M."/>
            <person name="Ruiz-Argueso T."/>
            <person name="Rey L."/>
            <person name="Imperial J."/>
        </authorList>
    </citation>
    <scope>NUCLEOTIDE SEQUENCE [LARGE SCALE GENOMIC DNA]</scope>
    <source>
        <strain evidence="10 11">Lmie10</strain>
    </source>
</reference>
<dbReference type="InterPro" id="IPR051156">
    <property type="entry name" value="Mito/Outer_Membr_Metalloprot"/>
</dbReference>
<evidence type="ECO:0000256" key="6">
    <source>
        <dbReference type="RuleBase" id="RU003983"/>
    </source>
</evidence>
<evidence type="ECO:0000256" key="7">
    <source>
        <dbReference type="SAM" id="Phobius"/>
    </source>
</evidence>
<dbReference type="PANTHER" id="PTHR22726">
    <property type="entry name" value="METALLOENDOPEPTIDASE OMA1"/>
    <property type="match status" value="1"/>
</dbReference>
<dbReference type="CDD" id="cd07332">
    <property type="entry name" value="M48C_Oma1_like"/>
    <property type="match status" value="1"/>
</dbReference>
<evidence type="ECO:0000256" key="1">
    <source>
        <dbReference type="ARBA" id="ARBA00022670"/>
    </source>
</evidence>
<gene>
    <name evidence="10" type="ORF">FS320_14850</name>
</gene>
<protein>
    <submittedName>
        <fullName evidence="10">M48 family metallopeptidase</fullName>
    </submittedName>
</protein>
<keyword evidence="2" id="KW-0479">Metal-binding</keyword>
<comment type="similarity">
    <text evidence="6">Belongs to the peptidase M48 family.</text>
</comment>
<proteinExistence type="inferred from homology"/>
<dbReference type="GO" id="GO:0004222">
    <property type="term" value="F:metalloendopeptidase activity"/>
    <property type="evidence" value="ECO:0007669"/>
    <property type="project" value="InterPro"/>
</dbReference>
<evidence type="ECO:0000313" key="11">
    <source>
        <dbReference type="Proteomes" id="UP000403266"/>
    </source>
</evidence>
<dbReference type="EMBL" id="VOSK01000050">
    <property type="protein sequence ID" value="MPR26462.1"/>
    <property type="molecule type" value="Genomic_DNA"/>
</dbReference>
<feature type="transmembrane region" description="Helical" evidence="7">
    <location>
        <begin position="100"/>
        <end position="123"/>
    </location>
</feature>
<sequence>MRSVMADAVFYDGESARRRTVSLNVAASAIDIHEGREWIASWAVAEVRQREAPNGVLRLTRSGACSLARLDVTDAELQAAIRLSCRHLDDSDRRERTGRILFWSAAATVSILLCVFLLLPILAERLTPLIPFSYERRLGTAVDNQVRTIFSGKICEEPRGLSALKVLTARLQKAQNPQVDVDVAVLESKVPNAIALPGGRIYLFKALLDKAESVDEVAGVLAHEMGHVAHRDGLRKMIQAGGTSYFLGLLLGDVTGGGAIVLVSRYLIDSAHSREAEAAADDFAGRTMAALGRPAYAMALLLQRIEGDRTTDGNDFAIPAFLSTHPVTDQRLKALEKQVLPHQGEPLLSQEEWRALKEICKTT</sequence>
<keyword evidence="7" id="KW-0812">Transmembrane</keyword>
<dbReference type="Pfam" id="PF01435">
    <property type="entry name" value="Peptidase_M48"/>
    <property type="match status" value="1"/>
</dbReference>
<dbReference type="AlphaFoldDB" id="A0A5N7MHB0"/>
<organism evidence="10 11">
    <name type="scientific">Microvirga tunisiensis</name>
    <dbReference type="NCBI Taxonomy" id="2108360"/>
    <lineage>
        <taxon>Bacteria</taxon>
        <taxon>Pseudomonadati</taxon>
        <taxon>Pseudomonadota</taxon>
        <taxon>Alphaproteobacteria</taxon>
        <taxon>Hyphomicrobiales</taxon>
        <taxon>Methylobacteriaceae</taxon>
        <taxon>Microvirga</taxon>
    </lineage>
</organism>
<keyword evidence="7" id="KW-1133">Transmembrane helix</keyword>
<comment type="caution">
    <text evidence="10">The sequence shown here is derived from an EMBL/GenBank/DDBJ whole genome shotgun (WGS) entry which is preliminary data.</text>
</comment>
<dbReference type="GO" id="GO:0051603">
    <property type="term" value="P:proteolysis involved in protein catabolic process"/>
    <property type="evidence" value="ECO:0007669"/>
    <property type="project" value="TreeGrafter"/>
</dbReference>
<evidence type="ECO:0000259" key="9">
    <source>
        <dbReference type="Pfam" id="PF23368"/>
    </source>
</evidence>
<dbReference type="InterPro" id="IPR001915">
    <property type="entry name" value="Peptidase_M48"/>
</dbReference>
<evidence type="ECO:0000313" key="10">
    <source>
        <dbReference type="EMBL" id="MPR26462.1"/>
    </source>
</evidence>
<evidence type="ECO:0000256" key="5">
    <source>
        <dbReference type="ARBA" id="ARBA00023049"/>
    </source>
</evidence>
<feature type="domain" description="DUF7092" evidence="9">
    <location>
        <begin position="5"/>
        <end position="79"/>
    </location>
</feature>
<evidence type="ECO:0000259" key="8">
    <source>
        <dbReference type="Pfam" id="PF01435"/>
    </source>
</evidence>
<feature type="domain" description="Peptidase M48" evidence="8">
    <location>
        <begin position="172"/>
        <end position="337"/>
    </location>
</feature>
<evidence type="ECO:0000256" key="3">
    <source>
        <dbReference type="ARBA" id="ARBA00022801"/>
    </source>
</evidence>
<dbReference type="Proteomes" id="UP000403266">
    <property type="component" value="Unassembled WGS sequence"/>
</dbReference>
<keyword evidence="4 6" id="KW-0862">Zinc</keyword>
<evidence type="ECO:0000256" key="4">
    <source>
        <dbReference type="ARBA" id="ARBA00022833"/>
    </source>
</evidence>
<name>A0A5N7MHB0_9HYPH</name>
<dbReference type="OrthoDB" id="9810445at2"/>
<keyword evidence="7" id="KW-0472">Membrane</keyword>
<accession>A0A5N7MHB0</accession>
<dbReference type="PANTHER" id="PTHR22726:SF1">
    <property type="entry name" value="METALLOENDOPEPTIDASE OMA1, MITOCHONDRIAL"/>
    <property type="match status" value="1"/>
</dbReference>
<dbReference type="Gene3D" id="3.30.2010.10">
    <property type="entry name" value="Metalloproteases ('zincins'), catalytic domain"/>
    <property type="match status" value="1"/>
</dbReference>
<keyword evidence="11" id="KW-1185">Reference proteome</keyword>
<keyword evidence="5 6" id="KW-0482">Metalloprotease</keyword>
<dbReference type="GO" id="GO:0046872">
    <property type="term" value="F:metal ion binding"/>
    <property type="evidence" value="ECO:0007669"/>
    <property type="project" value="UniProtKB-KW"/>
</dbReference>
<dbReference type="InterPro" id="IPR055518">
    <property type="entry name" value="DUF7092"/>
</dbReference>
<keyword evidence="3 6" id="KW-0378">Hydrolase</keyword>
<evidence type="ECO:0000256" key="2">
    <source>
        <dbReference type="ARBA" id="ARBA00022723"/>
    </source>
</evidence>
<dbReference type="GO" id="GO:0016020">
    <property type="term" value="C:membrane"/>
    <property type="evidence" value="ECO:0007669"/>
    <property type="project" value="TreeGrafter"/>
</dbReference>
<keyword evidence="1 6" id="KW-0645">Protease</keyword>
<dbReference type="Pfam" id="PF23368">
    <property type="entry name" value="DUF7092"/>
    <property type="match status" value="1"/>
</dbReference>
<comment type="cofactor">
    <cofactor evidence="6">
        <name>Zn(2+)</name>
        <dbReference type="ChEBI" id="CHEBI:29105"/>
    </cofactor>
    <text evidence="6">Binds 1 zinc ion per subunit.</text>
</comment>